<reference evidence="2 3" key="1">
    <citation type="submission" date="2018-10" db="EMBL/GenBank/DDBJ databases">
        <title>Proposal of Lysobacter pythonis sp. nov. isolated from royal pythons (Python regius).</title>
        <authorList>
            <person name="Hans-Juergen B."/>
            <person name="Huptas C."/>
            <person name="Sandra B."/>
            <person name="Igor L."/>
            <person name="Joachim S."/>
            <person name="Siegfried S."/>
            <person name="Mareike W."/>
            <person name="Peter K."/>
        </authorList>
    </citation>
    <scope>NUCLEOTIDE SEQUENCE [LARGE SCALE GENOMIC DNA]</scope>
    <source>
        <strain evidence="2 3">4284/11</strain>
    </source>
</reference>
<proteinExistence type="predicted"/>
<dbReference type="Proteomes" id="UP000275012">
    <property type="component" value="Unassembled WGS sequence"/>
</dbReference>
<evidence type="ECO:0000313" key="3">
    <source>
        <dbReference type="Proteomes" id="UP000275012"/>
    </source>
</evidence>
<sequence>MTKHEGACKRRRKARGTGEAHSFGYRFDPKKGVVICQIAESVTKEGWQEIEELIQFFRCFAPGLDSFHVELRR</sequence>
<comment type="caution">
    <text evidence="2">The sequence shown here is derived from an EMBL/GenBank/DDBJ whole genome shotgun (WGS) entry which is preliminary data.</text>
</comment>
<dbReference type="AlphaFoldDB" id="A0A3M2I584"/>
<dbReference type="EMBL" id="RFLY01000002">
    <property type="protein sequence ID" value="RMH94402.1"/>
    <property type="molecule type" value="Genomic_DNA"/>
</dbReference>
<accession>A0A3M2I584</accession>
<name>A0A3M2I584_9GAMM</name>
<organism evidence="2 3">
    <name type="scientific">Solilutibacter pythonis</name>
    <dbReference type="NCBI Taxonomy" id="2483112"/>
    <lineage>
        <taxon>Bacteria</taxon>
        <taxon>Pseudomonadati</taxon>
        <taxon>Pseudomonadota</taxon>
        <taxon>Gammaproteobacteria</taxon>
        <taxon>Lysobacterales</taxon>
        <taxon>Lysobacteraceae</taxon>
        <taxon>Solilutibacter</taxon>
    </lineage>
</organism>
<evidence type="ECO:0000256" key="1">
    <source>
        <dbReference type="SAM" id="MobiDB-lite"/>
    </source>
</evidence>
<evidence type="ECO:0000313" key="2">
    <source>
        <dbReference type="EMBL" id="RMH94402.1"/>
    </source>
</evidence>
<keyword evidence="3" id="KW-1185">Reference proteome</keyword>
<gene>
    <name evidence="2" type="ORF">EBB59_01515</name>
</gene>
<feature type="region of interest" description="Disordered" evidence="1">
    <location>
        <begin position="1"/>
        <end position="23"/>
    </location>
</feature>
<protein>
    <submittedName>
        <fullName evidence="2">Uncharacterized protein</fullName>
    </submittedName>
</protein>